<reference evidence="1" key="1">
    <citation type="submission" date="2023-04" db="EMBL/GenBank/DDBJ databases">
        <title>Draft Genome sequencing of Naganishia species isolated from polar environments using Oxford Nanopore Technology.</title>
        <authorList>
            <person name="Leo P."/>
            <person name="Venkateswaran K."/>
        </authorList>
    </citation>
    <scope>NUCLEOTIDE SEQUENCE</scope>
    <source>
        <strain evidence="1">MNA-CCFEE 5261</strain>
    </source>
</reference>
<sequence length="133" mass="14949">MSRISQPELKKYMDRRVYVHIQANRAMSGVLRGYDMFLNLVLEQSFEELGAGERKPCGTSPMNDSVSRSGTQPVHNLEPFRLLIIYPLFPSITSPLSLHFAPQIIRGNSVSSLELVDSQKVYQERPAGGAPRM</sequence>
<evidence type="ECO:0000313" key="2">
    <source>
        <dbReference type="Proteomes" id="UP001241377"/>
    </source>
</evidence>
<dbReference type="EMBL" id="JASBWR010000036">
    <property type="protein sequence ID" value="KAJ9105075.1"/>
    <property type="molecule type" value="Genomic_DNA"/>
</dbReference>
<evidence type="ECO:0000313" key="1">
    <source>
        <dbReference type="EMBL" id="KAJ9105075.1"/>
    </source>
</evidence>
<protein>
    <submittedName>
        <fullName evidence="1">Uncharacterized protein</fullName>
    </submittedName>
</protein>
<name>A0ACC2W1S8_9TREE</name>
<proteinExistence type="predicted"/>
<comment type="caution">
    <text evidence="1">The sequence shown here is derived from an EMBL/GenBank/DDBJ whole genome shotgun (WGS) entry which is preliminary data.</text>
</comment>
<gene>
    <name evidence="1" type="ORF">QFC19_003707</name>
</gene>
<accession>A0ACC2W1S8</accession>
<keyword evidence="2" id="KW-1185">Reference proteome</keyword>
<organism evidence="1 2">
    <name type="scientific">Naganishia cerealis</name>
    <dbReference type="NCBI Taxonomy" id="610337"/>
    <lineage>
        <taxon>Eukaryota</taxon>
        <taxon>Fungi</taxon>
        <taxon>Dikarya</taxon>
        <taxon>Basidiomycota</taxon>
        <taxon>Agaricomycotina</taxon>
        <taxon>Tremellomycetes</taxon>
        <taxon>Filobasidiales</taxon>
        <taxon>Filobasidiaceae</taxon>
        <taxon>Naganishia</taxon>
    </lineage>
</organism>
<dbReference type="Proteomes" id="UP001241377">
    <property type="component" value="Unassembled WGS sequence"/>
</dbReference>